<keyword evidence="2" id="KW-1185">Reference proteome</keyword>
<protein>
    <submittedName>
        <fullName evidence="1">Uncharacterized protein</fullName>
    </submittedName>
</protein>
<accession>A0A3M7QZP6</accession>
<comment type="caution">
    <text evidence="1">The sequence shown here is derived from an EMBL/GenBank/DDBJ whole genome shotgun (WGS) entry which is preliminary data.</text>
</comment>
<name>A0A3M7QZP6_BRAPC</name>
<feature type="non-terminal residue" evidence="1">
    <location>
        <position position="1"/>
    </location>
</feature>
<evidence type="ECO:0000313" key="1">
    <source>
        <dbReference type="EMBL" id="RNA16830.1"/>
    </source>
</evidence>
<gene>
    <name evidence="1" type="ORF">BpHYR1_033274</name>
</gene>
<dbReference type="AlphaFoldDB" id="A0A3M7QZP6"/>
<evidence type="ECO:0000313" key="2">
    <source>
        <dbReference type="Proteomes" id="UP000276133"/>
    </source>
</evidence>
<proteinExistence type="predicted"/>
<reference evidence="1 2" key="1">
    <citation type="journal article" date="2018" name="Sci. Rep.">
        <title>Genomic signatures of local adaptation to the degree of environmental predictability in rotifers.</title>
        <authorList>
            <person name="Franch-Gras L."/>
            <person name="Hahn C."/>
            <person name="Garcia-Roger E.M."/>
            <person name="Carmona M.J."/>
            <person name="Serra M."/>
            <person name="Gomez A."/>
        </authorList>
    </citation>
    <scope>NUCLEOTIDE SEQUENCE [LARGE SCALE GENOMIC DNA]</scope>
    <source>
        <strain evidence="1">HYR1</strain>
    </source>
</reference>
<dbReference type="EMBL" id="REGN01004612">
    <property type="protein sequence ID" value="RNA16830.1"/>
    <property type="molecule type" value="Genomic_DNA"/>
</dbReference>
<organism evidence="1 2">
    <name type="scientific">Brachionus plicatilis</name>
    <name type="common">Marine rotifer</name>
    <name type="synonym">Brachionus muelleri</name>
    <dbReference type="NCBI Taxonomy" id="10195"/>
    <lineage>
        <taxon>Eukaryota</taxon>
        <taxon>Metazoa</taxon>
        <taxon>Spiralia</taxon>
        <taxon>Gnathifera</taxon>
        <taxon>Rotifera</taxon>
        <taxon>Eurotatoria</taxon>
        <taxon>Monogononta</taxon>
        <taxon>Pseudotrocha</taxon>
        <taxon>Ploima</taxon>
        <taxon>Brachionidae</taxon>
        <taxon>Brachionus</taxon>
    </lineage>
</organism>
<dbReference type="OrthoDB" id="204305at2759"/>
<sequence>RVISFSLYGKNSFYSNLLKKLVKQIKEKYPTWLMRVYHDESIDNRIKCEMECLWNEKENNFYDIVDFCNVKQIADGLDHIDLSFMHAMSWRWLPLGDHFVDFLSSRDTDSEIFQREIDSVNVWLNSNTVFHVMRDHKSHYTKILGGGWGYANERNRDLGEYLLKVITNKRIASYYNPDGANPKGFDQFLLANFFYKYSKKNSTTHDSYLCQVFGGDPWPTKREKGCFFGCVGCCKNNETISNV</sequence>
<dbReference type="Proteomes" id="UP000276133">
    <property type="component" value="Unassembled WGS sequence"/>
</dbReference>